<evidence type="ECO:0000256" key="1">
    <source>
        <dbReference type="ARBA" id="ARBA00022664"/>
    </source>
</evidence>
<dbReference type="GO" id="GO:0003676">
    <property type="term" value="F:nucleic acid binding"/>
    <property type="evidence" value="ECO:0007669"/>
    <property type="project" value="InterPro"/>
</dbReference>
<accession>A0A9Q3CTD2</accession>
<dbReference type="InterPro" id="IPR001878">
    <property type="entry name" value="Znf_CCHC"/>
</dbReference>
<dbReference type="SMART" id="SM00343">
    <property type="entry name" value="ZnF_C2HC"/>
    <property type="match status" value="1"/>
</dbReference>
<keyword evidence="2" id="KW-0862">Zinc</keyword>
<feature type="region of interest" description="Disordered" evidence="3">
    <location>
        <begin position="28"/>
        <end position="59"/>
    </location>
</feature>
<organism evidence="5 6">
    <name type="scientific">Austropuccinia psidii MF-1</name>
    <dbReference type="NCBI Taxonomy" id="1389203"/>
    <lineage>
        <taxon>Eukaryota</taxon>
        <taxon>Fungi</taxon>
        <taxon>Dikarya</taxon>
        <taxon>Basidiomycota</taxon>
        <taxon>Pucciniomycotina</taxon>
        <taxon>Pucciniomycetes</taxon>
        <taxon>Pucciniales</taxon>
        <taxon>Sphaerophragmiaceae</taxon>
        <taxon>Austropuccinia</taxon>
    </lineage>
</organism>
<evidence type="ECO:0000256" key="2">
    <source>
        <dbReference type="PROSITE-ProRule" id="PRU00047"/>
    </source>
</evidence>
<dbReference type="GO" id="GO:0008270">
    <property type="term" value="F:zinc ion binding"/>
    <property type="evidence" value="ECO:0007669"/>
    <property type="project" value="UniProtKB-KW"/>
</dbReference>
<keyword evidence="1" id="KW-0507">mRNA processing</keyword>
<keyword evidence="6" id="KW-1185">Reference proteome</keyword>
<comment type="caution">
    <text evidence="5">The sequence shown here is derived from an EMBL/GenBank/DDBJ whole genome shotgun (WGS) entry which is preliminary data.</text>
</comment>
<protein>
    <recommendedName>
        <fullName evidence="4">CCHC-type domain-containing protein</fullName>
    </recommendedName>
</protein>
<feature type="domain" description="CCHC-type" evidence="4">
    <location>
        <begin position="16"/>
        <end position="31"/>
    </location>
</feature>
<dbReference type="AlphaFoldDB" id="A0A9Q3CTD2"/>
<dbReference type="EMBL" id="AVOT02009751">
    <property type="protein sequence ID" value="MBW0488750.1"/>
    <property type="molecule type" value="Genomic_DNA"/>
</dbReference>
<sequence>MRQPPDHLLDHFGWACFHCSRMGHWRANCPNPGPKSTSPIPFGWSRRRTPETKAQTGHHFHRERVLQVQFVKHQAAEKVLVDSSASIHPSGSSHFTTNLQSIEPFCIFFSNSK</sequence>
<dbReference type="GO" id="GO:0006397">
    <property type="term" value="P:mRNA processing"/>
    <property type="evidence" value="ECO:0007669"/>
    <property type="project" value="UniProtKB-KW"/>
</dbReference>
<reference evidence="5" key="1">
    <citation type="submission" date="2021-03" db="EMBL/GenBank/DDBJ databases">
        <title>Draft genome sequence of rust myrtle Austropuccinia psidii MF-1, a brazilian biotype.</title>
        <authorList>
            <person name="Quecine M.C."/>
            <person name="Pachon D.M.R."/>
            <person name="Bonatelli M.L."/>
            <person name="Correr F.H."/>
            <person name="Franceschini L.M."/>
            <person name="Leite T.F."/>
            <person name="Margarido G.R.A."/>
            <person name="Almeida C.A."/>
            <person name="Ferrarezi J.A."/>
            <person name="Labate C.A."/>
        </authorList>
    </citation>
    <scope>NUCLEOTIDE SEQUENCE</scope>
    <source>
        <strain evidence="5">MF-1</strain>
    </source>
</reference>
<dbReference type="InterPro" id="IPR036875">
    <property type="entry name" value="Znf_CCHC_sf"/>
</dbReference>
<keyword evidence="2" id="KW-0863">Zinc-finger</keyword>
<evidence type="ECO:0000313" key="5">
    <source>
        <dbReference type="EMBL" id="MBW0488750.1"/>
    </source>
</evidence>
<name>A0A9Q3CTD2_9BASI</name>
<dbReference type="PROSITE" id="PS50158">
    <property type="entry name" value="ZF_CCHC"/>
    <property type="match status" value="1"/>
</dbReference>
<keyword evidence="2" id="KW-0479">Metal-binding</keyword>
<proteinExistence type="predicted"/>
<gene>
    <name evidence="5" type="ORF">O181_028465</name>
</gene>
<dbReference type="SUPFAM" id="SSF57756">
    <property type="entry name" value="Retrovirus zinc finger-like domains"/>
    <property type="match status" value="1"/>
</dbReference>
<evidence type="ECO:0000259" key="4">
    <source>
        <dbReference type="PROSITE" id="PS50158"/>
    </source>
</evidence>
<dbReference type="Pfam" id="PF00098">
    <property type="entry name" value="zf-CCHC"/>
    <property type="match status" value="1"/>
</dbReference>
<evidence type="ECO:0000256" key="3">
    <source>
        <dbReference type="SAM" id="MobiDB-lite"/>
    </source>
</evidence>
<dbReference type="Gene3D" id="4.10.60.10">
    <property type="entry name" value="Zinc finger, CCHC-type"/>
    <property type="match status" value="1"/>
</dbReference>
<evidence type="ECO:0000313" key="6">
    <source>
        <dbReference type="Proteomes" id="UP000765509"/>
    </source>
</evidence>
<dbReference type="Proteomes" id="UP000765509">
    <property type="component" value="Unassembled WGS sequence"/>
</dbReference>